<proteinExistence type="predicted"/>
<evidence type="ECO:0000313" key="2">
    <source>
        <dbReference type="EMBL" id="KAK9939075.1"/>
    </source>
</evidence>
<organism evidence="2 3">
    <name type="scientific">Rubus argutus</name>
    <name type="common">Southern blackberry</name>
    <dbReference type="NCBI Taxonomy" id="59490"/>
    <lineage>
        <taxon>Eukaryota</taxon>
        <taxon>Viridiplantae</taxon>
        <taxon>Streptophyta</taxon>
        <taxon>Embryophyta</taxon>
        <taxon>Tracheophyta</taxon>
        <taxon>Spermatophyta</taxon>
        <taxon>Magnoliopsida</taxon>
        <taxon>eudicotyledons</taxon>
        <taxon>Gunneridae</taxon>
        <taxon>Pentapetalae</taxon>
        <taxon>rosids</taxon>
        <taxon>fabids</taxon>
        <taxon>Rosales</taxon>
        <taxon>Rosaceae</taxon>
        <taxon>Rosoideae</taxon>
        <taxon>Rosoideae incertae sedis</taxon>
        <taxon>Rubus</taxon>
    </lineage>
</organism>
<dbReference type="Proteomes" id="UP001457282">
    <property type="component" value="Unassembled WGS sequence"/>
</dbReference>
<gene>
    <name evidence="2" type="ORF">M0R45_015784</name>
</gene>
<feature type="region of interest" description="Disordered" evidence="1">
    <location>
        <begin position="1"/>
        <end position="47"/>
    </location>
</feature>
<reference evidence="2 3" key="1">
    <citation type="journal article" date="2023" name="G3 (Bethesda)">
        <title>A chromosome-length genome assembly and annotation of blackberry (Rubus argutus, cv. 'Hillquist').</title>
        <authorList>
            <person name="Bruna T."/>
            <person name="Aryal R."/>
            <person name="Dudchenko O."/>
            <person name="Sargent D.J."/>
            <person name="Mead D."/>
            <person name="Buti M."/>
            <person name="Cavallini A."/>
            <person name="Hytonen T."/>
            <person name="Andres J."/>
            <person name="Pham M."/>
            <person name="Weisz D."/>
            <person name="Mascagni F."/>
            <person name="Usai G."/>
            <person name="Natali L."/>
            <person name="Bassil N."/>
            <person name="Fernandez G.E."/>
            <person name="Lomsadze A."/>
            <person name="Armour M."/>
            <person name="Olukolu B."/>
            <person name="Poorten T."/>
            <person name="Britton C."/>
            <person name="Davik J."/>
            <person name="Ashrafi H."/>
            <person name="Aiden E.L."/>
            <person name="Borodovsky M."/>
            <person name="Worthington M."/>
        </authorList>
    </citation>
    <scope>NUCLEOTIDE SEQUENCE [LARGE SCALE GENOMIC DNA]</scope>
    <source>
        <strain evidence="2">PI 553951</strain>
    </source>
</reference>
<sequence length="124" mass="13954">MSPCPLPRAHAQSTKSAPPAPPRHLRRTGVSSSEPTDEPSHQSQTPISLPATLLLCPVLATRIYQSRRYLSLSPHLLQSRCRIRYQSAQLTSTLPPIRSPVASTQSFLHPSSHQHHHLHNRRRR</sequence>
<name>A0AAW1XT28_RUBAR</name>
<dbReference type="AlphaFoldDB" id="A0AAW1XT28"/>
<feature type="compositionally biased region" description="Basic residues" evidence="1">
    <location>
        <begin position="112"/>
        <end position="124"/>
    </location>
</feature>
<protein>
    <submittedName>
        <fullName evidence="2">Uncharacterized protein</fullName>
    </submittedName>
</protein>
<keyword evidence="3" id="KW-1185">Reference proteome</keyword>
<feature type="compositionally biased region" description="Polar residues" evidence="1">
    <location>
        <begin position="101"/>
        <end position="111"/>
    </location>
</feature>
<evidence type="ECO:0000256" key="1">
    <source>
        <dbReference type="SAM" id="MobiDB-lite"/>
    </source>
</evidence>
<comment type="caution">
    <text evidence="2">The sequence shown here is derived from an EMBL/GenBank/DDBJ whole genome shotgun (WGS) entry which is preliminary data.</text>
</comment>
<feature type="region of interest" description="Disordered" evidence="1">
    <location>
        <begin position="92"/>
        <end position="124"/>
    </location>
</feature>
<accession>A0AAW1XT28</accession>
<dbReference type="EMBL" id="JBEDUW010000003">
    <property type="protein sequence ID" value="KAK9939075.1"/>
    <property type="molecule type" value="Genomic_DNA"/>
</dbReference>
<evidence type="ECO:0000313" key="3">
    <source>
        <dbReference type="Proteomes" id="UP001457282"/>
    </source>
</evidence>